<keyword evidence="3" id="KW-1185">Reference proteome</keyword>
<organism evidence="2 3">
    <name type="scientific">Kribbella yunnanensis</name>
    <dbReference type="NCBI Taxonomy" id="190194"/>
    <lineage>
        <taxon>Bacteria</taxon>
        <taxon>Bacillati</taxon>
        <taxon>Actinomycetota</taxon>
        <taxon>Actinomycetes</taxon>
        <taxon>Propionibacteriales</taxon>
        <taxon>Kribbellaceae</taxon>
        <taxon>Kribbella</taxon>
    </lineage>
</organism>
<dbReference type="RefSeq" id="WP_344149643.1">
    <property type="nucleotide sequence ID" value="NZ_BAAANF010000008.1"/>
</dbReference>
<accession>A0ABN2H0K0</accession>
<feature type="domain" description="NIPSNAP" evidence="1">
    <location>
        <begin position="9"/>
        <end position="87"/>
    </location>
</feature>
<gene>
    <name evidence="2" type="ORF">GCM10009745_24630</name>
</gene>
<dbReference type="Pfam" id="PF07978">
    <property type="entry name" value="NIPSNAP"/>
    <property type="match status" value="1"/>
</dbReference>
<evidence type="ECO:0000259" key="1">
    <source>
        <dbReference type="Pfam" id="PF07978"/>
    </source>
</evidence>
<evidence type="ECO:0000313" key="3">
    <source>
        <dbReference type="Proteomes" id="UP001500280"/>
    </source>
</evidence>
<dbReference type="InterPro" id="IPR012577">
    <property type="entry name" value="NIPSNAP"/>
</dbReference>
<proteinExistence type="predicted"/>
<dbReference type="InterPro" id="IPR011008">
    <property type="entry name" value="Dimeric_a/b-barrel"/>
</dbReference>
<dbReference type="Proteomes" id="UP001500280">
    <property type="component" value="Unassembled WGS sequence"/>
</dbReference>
<dbReference type="SUPFAM" id="SSF54909">
    <property type="entry name" value="Dimeric alpha+beta barrel"/>
    <property type="match status" value="1"/>
</dbReference>
<name>A0ABN2H0K0_9ACTN</name>
<comment type="caution">
    <text evidence="2">The sequence shown here is derived from an EMBL/GenBank/DDBJ whole genome shotgun (WGS) entry which is preliminary data.</text>
</comment>
<protein>
    <recommendedName>
        <fullName evidence="1">NIPSNAP domain-containing protein</fullName>
    </recommendedName>
</protein>
<sequence>MPDDNQVTEIRTYRLHESGRDKFHQVMASQAVPLMTAAGLKVVYFGPCAADPNAYLLIRAFASPADRELEKAAFYGSAAWKDGIEAEVMSCIDTYLTAVVHGPIGVR</sequence>
<dbReference type="EMBL" id="BAAANF010000008">
    <property type="protein sequence ID" value="GAA1679786.1"/>
    <property type="molecule type" value="Genomic_DNA"/>
</dbReference>
<reference evidence="2 3" key="1">
    <citation type="journal article" date="2019" name="Int. J. Syst. Evol. Microbiol.">
        <title>The Global Catalogue of Microorganisms (GCM) 10K type strain sequencing project: providing services to taxonomists for standard genome sequencing and annotation.</title>
        <authorList>
            <consortium name="The Broad Institute Genomics Platform"/>
            <consortium name="The Broad Institute Genome Sequencing Center for Infectious Disease"/>
            <person name="Wu L."/>
            <person name="Ma J."/>
        </authorList>
    </citation>
    <scope>NUCLEOTIDE SEQUENCE [LARGE SCALE GENOMIC DNA]</scope>
    <source>
        <strain evidence="2 3">JCM 14307</strain>
    </source>
</reference>
<dbReference type="Gene3D" id="3.30.70.100">
    <property type="match status" value="1"/>
</dbReference>
<evidence type="ECO:0000313" key="2">
    <source>
        <dbReference type="EMBL" id="GAA1679786.1"/>
    </source>
</evidence>